<gene>
    <name evidence="3" type="ORF">P3X46_006571</name>
</gene>
<name>A0ABQ9MUI0_HEVBR</name>
<feature type="region of interest" description="Disordered" evidence="1">
    <location>
        <begin position="139"/>
        <end position="159"/>
    </location>
</feature>
<feature type="signal peptide" evidence="2">
    <location>
        <begin position="1"/>
        <end position="26"/>
    </location>
</feature>
<feature type="compositionally biased region" description="Basic residues" evidence="1">
    <location>
        <begin position="51"/>
        <end position="71"/>
    </location>
</feature>
<reference evidence="3" key="1">
    <citation type="journal article" date="2023" name="Plant Biotechnol. J.">
        <title>Chromosome-level wild Hevea brasiliensis genome provides new tools for genomic-assisted breeding and valuable loci to elevate rubber yield.</title>
        <authorList>
            <person name="Cheng H."/>
            <person name="Song X."/>
            <person name="Hu Y."/>
            <person name="Wu T."/>
            <person name="Yang Q."/>
            <person name="An Z."/>
            <person name="Feng S."/>
            <person name="Deng Z."/>
            <person name="Wu W."/>
            <person name="Zeng X."/>
            <person name="Tu M."/>
            <person name="Wang X."/>
            <person name="Huang H."/>
        </authorList>
    </citation>
    <scope>NUCLEOTIDE SEQUENCE</scope>
    <source>
        <strain evidence="3">MT/VB/25A 57/8</strain>
    </source>
</reference>
<dbReference type="Proteomes" id="UP001174677">
    <property type="component" value="Chromosome 4"/>
</dbReference>
<evidence type="ECO:0000313" key="4">
    <source>
        <dbReference type="Proteomes" id="UP001174677"/>
    </source>
</evidence>
<evidence type="ECO:0000256" key="1">
    <source>
        <dbReference type="SAM" id="MobiDB-lite"/>
    </source>
</evidence>
<keyword evidence="2" id="KW-0732">Signal</keyword>
<evidence type="ECO:0000256" key="2">
    <source>
        <dbReference type="SAM" id="SignalP"/>
    </source>
</evidence>
<organism evidence="3 4">
    <name type="scientific">Hevea brasiliensis</name>
    <name type="common">Para rubber tree</name>
    <name type="synonym">Siphonia brasiliensis</name>
    <dbReference type="NCBI Taxonomy" id="3981"/>
    <lineage>
        <taxon>Eukaryota</taxon>
        <taxon>Viridiplantae</taxon>
        <taxon>Streptophyta</taxon>
        <taxon>Embryophyta</taxon>
        <taxon>Tracheophyta</taxon>
        <taxon>Spermatophyta</taxon>
        <taxon>Magnoliopsida</taxon>
        <taxon>eudicotyledons</taxon>
        <taxon>Gunneridae</taxon>
        <taxon>Pentapetalae</taxon>
        <taxon>rosids</taxon>
        <taxon>fabids</taxon>
        <taxon>Malpighiales</taxon>
        <taxon>Euphorbiaceae</taxon>
        <taxon>Crotonoideae</taxon>
        <taxon>Micrandreae</taxon>
        <taxon>Hevea</taxon>
    </lineage>
</organism>
<dbReference type="EMBL" id="JARPOI010000004">
    <property type="protein sequence ID" value="KAJ9182590.1"/>
    <property type="molecule type" value="Genomic_DNA"/>
</dbReference>
<feature type="compositionally biased region" description="Basic and acidic residues" evidence="1">
    <location>
        <begin position="90"/>
        <end position="105"/>
    </location>
</feature>
<feature type="region of interest" description="Disordered" evidence="1">
    <location>
        <begin position="51"/>
        <end position="118"/>
    </location>
</feature>
<comment type="caution">
    <text evidence="3">The sequence shown here is derived from an EMBL/GenBank/DDBJ whole genome shotgun (WGS) entry which is preliminary data.</text>
</comment>
<feature type="chain" id="PRO_5045121194" description="Histidine-rich glycoprotein-like" evidence="2">
    <location>
        <begin position="27"/>
        <end position="159"/>
    </location>
</feature>
<dbReference type="InterPro" id="IPR052872">
    <property type="entry name" value="ESR_Regulator"/>
</dbReference>
<protein>
    <recommendedName>
        <fullName evidence="5">Histidine-rich glycoprotein-like</fullName>
    </recommendedName>
</protein>
<proteinExistence type="predicted"/>
<evidence type="ECO:0008006" key="5">
    <source>
        <dbReference type="Google" id="ProtNLM"/>
    </source>
</evidence>
<sequence>MACSKTFFLLGLAVAVVILVSSDISAGELAQKGVQTKETKQADINHFHSTGHGHGHEHKHWHEHRHSHGHGHGHEYGHNHGHYHKHSHGHGHEHEHGHGHKEGHGHSHKHGHDNWYRHGHGIATDTGTAMAMATDMMGRQSAWAPRTRWQKWKQKLETR</sequence>
<dbReference type="PANTHER" id="PTHR37372:SF1">
    <property type="entry name" value="GEO07177P1"/>
    <property type="match status" value="1"/>
</dbReference>
<evidence type="ECO:0000313" key="3">
    <source>
        <dbReference type="EMBL" id="KAJ9182590.1"/>
    </source>
</evidence>
<keyword evidence="4" id="KW-1185">Reference proteome</keyword>
<dbReference type="PANTHER" id="PTHR37372">
    <property type="entry name" value="OS06G0316800 PROTEIN"/>
    <property type="match status" value="1"/>
</dbReference>
<feature type="compositionally biased region" description="Basic residues" evidence="1">
    <location>
        <begin position="79"/>
        <end position="89"/>
    </location>
</feature>
<accession>A0ABQ9MUI0</accession>